<dbReference type="SUPFAM" id="SSF54631">
    <property type="entry name" value="CBS-domain pair"/>
    <property type="match status" value="1"/>
</dbReference>
<dbReference type="PANTHER" id="PTHR43773:SF1">
    <property type="entry name" value="MAGNESIUM TRANSPORTER MGTE"/>
    <property type="match status" value="1"/>
</dbReference>
<dbReference type="AlphaFoldDB" id="A0A170Y6S6"/>
<dbReference type="GO" id="GO:0015095">
    <property type="term" value="F:magnesium ion transmembrane transporter activity"/>
    <property type="evidence" value="ECO:0007669"/>
    <property type="project" value="InterPro"/>
</dbReference>
<dbReference type="InterPro" id="IPR038076">
    <property type="entry name" value="MgtE_N_sf"/>
</dbReference>
<gene>
    <name evidence="3" type="ORF">PJIAN_1143</name>
</gene>
<dbReference type="PANTHER" id="PTHR43773">
    <property type="entry name" value="MAGNESIUM TRANSPORTER MGTE"/>
    <property type="match status" value="1"/>
</dbReference>
<accession>A0A170Y6S6</accession>
<dbReference type="InterPro" id="IPR027275">
    <property type="entry name" value="PRC-brl_dom"/>
</dbReference>
<dbReference type="SUPFAM" id="SSF158791">
    <property type="entry name" value="MgtE N-terminal domain-like"/>
    <property type="match status" value="1"/>
</dbReference>
<dbReference type="InterPro" id="IPR046342">
    <property type="entry name" value="CBS_dom_sf"/>
</dbReference>
<evidence type="ECO:0000313" key="3">
    <source>
        <dbReference type="EMBL" id="GAT61563.1"/>
    </source>
</evidence>
<dbReference type="Proteomes" id="UP000076586">
    <property type="component" value="Unassembled WGS sequence"/>
</dbReference>
<dbReference type="SMART" id="SM00924">
    <property type="entry name" value="MgtE_N"/>
    <property type="match status" value="1"/>
</dbReference>
<name>A0A170Y6S6_9BACT</name>
<dbReference type="OrthoDB" id="9790355at2"/>
<dbReference type="GO" id="GO:0016020">
    <property type="term" value="C:membrane"/>
    <property type="evidence" value="ECO:0007669"/>
    <property type="project" value="InterPro"/>
</dbReference>
<comment type="caution">
    <text evidence="3">The sequence shown here is derived from an EMBL/GenBank/DDBJ whole genome shotgun (WGS) entry which is preliminary data.</text>
</comment>
<dbReference type="PROSITE" id="PS51371">
    <property type="entry name" value="CBS"/>
    <property type="match status" value="2"/>
</dbReference>
<evidence type="ECO:0000259" key="2">
    <source>
        <dbReference type="PROSITE" id="PS51371"/>
    </source>
</evidence>
<dbReference type="STRING" id="681398.PJIAN_1143"/>
<dbReference type="SMART" id="SM00116">
    <property type="entry name" value="CBS"/>
    <property type="match status" value="2"/>
</dbReference>
<evidence type="ECO:0000313" key="4">
    <source>
        <dbReference type="Proteomes" id="UP000076586"/>
    </source>
</evidence>
<proteinExistence type="predicted"/>
<dbReference type="EMBL" id="BDCR01000001">
    <property type="protein sequence ID" value="GAT61563.1"/>
    <property type="molecule type" value="Genomic_DNA"/>
</dbReference>
<evidence type="ECO:0000256" key="1">
    <source>
        <dbReference type="PROSITE-ProRule" id="PRU00703"/>
    </source>
</evidence>
<dbReference type="InterPro" id="IPR000644">
    <property type="entry name" value="CBS_dom"/>
</dbReference>
<dbReference type="Pfam" id="PF05239">
    <property type="entry name" value="PRC"/>
    <property type="match status" value="1"/>
</dbReference>
<dbReference type="Gene3D" id="1.25.60.10">
    <property type="entry name" value="MgtE N-terminal domain-like"/>
    <property type="match status" value="1"/>
</dbReference>
<organism evidence="3 4">
    <name type="scientific">Paludibacter jiangxiensis</name>
    <dbReference type="NCBI Taxonomy" id="681398"/>
    <lineage>
        <taxon>Bacteria</taxon>
        <taxon>Pseudomonadati</taxon>
        <taxon>Bacteroidota</taxon>
        <taxon>Bacteroidia</taxon>
        <taxon>Bacteroidales</taxon>
        <taxon>Paludibacteraceae</taxon>
        <taxon>Paludibacter</taxon>
    </lineage>
</organism>
<feature type="domain" description="CBS" evidence="2">
    <location>
        <begin position="303"/>
        <end position="366"/>
    </location>
</feature>
<dbReference type="Gene3D" id="3.10.580.10">
    <property type="entry name" value="CBS-domain"/>
    <property type="match status" value="1"/>
</dbReference>
<reference evidence="4" key="1">
    <citation type="submission" date="2016-04" db="EMBL/GenBank/DDBJ databases">
        <title>Draft genome sequence of Paludibacter jiangxiensis strain NM7.</title>
        <authorList>
            <person name="Qiu Y."/>
            <person name="Matsuura N."/>
            <person name="Ohashi A."/>
            <person name="Tourlousse M.D."/>
            <person name="Sekiguchi Y."/>
        </authorList>
    </citation>
    <scope>NUCLEOTIDE SEQUENCE [LARGE SCALE GENOMIC DNA]</scope>
    <source>
        <strain evidence="4">NM7</strain>
    </source>
</reference>
<dbReference type="CDD" id="cd04606">
    <property type="entry name" value="CBS_pair_Mg_transporter"/>
    <property type="match status" value="1"/>
</dbReference>
<dbReference type="Pfam" id="PF00571">
    <property type="entry name" value="CBS"/>
    <property type="match status" value="2"/>
</dbReference>
<reference evidence="4" key="2">
    <citation type="journal article" date="2017" name="Genome Announc.">
        <title>Draft genome sequence of Paludibacter jiangxiensis NM7(T), a propionate-producing fermentative bacterium.</title>
        <authorList>
            <person name="Qiu Y.-L."/>
            <person name="Tourlousse D.M."/>
            <person name="Matsuura N."/>
            <person name="Ohashi A."/>
            <person name="Sekiguchi Y."/>
        </authorList>
    </citation>
    <scope>NUCLEOTIDE SEQUENCE [LARGE SCALE GENOMIC DNA]</scope>
    <source>
        <strain evidence="4">NM7</strain>
    </source>
</reference>
<dbReference type="Pfam" id="PF03448">
    <property type="entry name" value="MgtE_N"/>
    <property type="match status" value="1"/>
</dbReference>
<keyword evidence="4" id="KW-1185">Reference proteome</keyword>
<feature type="domain" description="CBS" evidence="2">
    <location>
        <begin position="367"/>
        <end position="424"/>
    </location>
</feature>
<dbReference type="InterPro" id="IPR006668">
    <property type="entry name" value="Mg_transptr_MgtE_intracell_dom"/>
</dbReference>
<protein>
    <submittedName>
        <fullName evidence="3">CBS domain-containing protein</fullName>
    </submittedName>
</protein>
<sequence length="424" mass="47571">MTSLTTFYLSRLIGCPIFDARENILGKITDVYVRVPVVDPESDESQRPQVVGFAVKVDGKKKDAILNDLQIVKFGIRYKVQCQSMIYVQSDHLSDAILLKDSILDKQIVDITGRKLVRVNDIRMVAIAAGVFVVAVDVGTEGLLRRIGIDQVIKYILLPFNGRIPSKFILWDDVEAIDLSTLSIQLSKSRSKLNTLHPSDLADIIEDLSRSSKTTLFSSLDEEQAADVLEELEVKEQIHIIESLPVEKAADVLEKMPANEAADLMDYLEDEKAEQLLHEMEPEASEEVRDLLEYPDSTVGSIMTTDVLTFTEDQTIAEVLDFIRKEEPDMESLYGLFVLDKNNELVGTITMRDLLISDPTTPLEDVMDDNLNCVNDYDKLDSLSELVSKYNLLAVPVTNDNNELEGMVVVDDIIDDLLGKRRTT</sequence>
<dbReference type="RefSeq" id="WP_068701120.1">
    <property type="nucleotide sequence ID" value="NZ_BDCR01000001.1"/>
</dbReference>
<keyword evidence="1" id="KW-0129">CBS domain</keyword>
<dbReference type="InterPro" id="IPR006669">
    <property type="entry name" value="MgtE_transporter"/>
</dbReference>